<keyword evidence="2" id="KW-1185">Reference proteome</keyword>
<accession>A0A0A1T378</accession>
<dbReference type="AlphaFoldDB" id="A0A0A1T378"/>
<reference evidence="1 2" key="1">
    <citation type="journal article" date="2015" name="Genome Announc.">
        <title>Draft Genome Sequence and Gene Annotation of the Entomopathogenic Fungus Verticillium hemipterigenum.</title>
        <authorList>
            <person name="Horn F."/>
            <person name="Habel A."/>
            <person name="Scharf D.H."/>
            <person name="Dworschak J."/>
            <person name="Brakhage A.A."/>
            <person name="Guthke R."/>
            <person name="Hertweck C."/>
            <person name="Linde J."/>
        </authorList>
    </citation>
    <scope>NUCLEOTIDE SEQUENCE [LARGE SCALE GENOMIC DNA]</scope>
</reference>
<dbReference type="EMBL" id="CDHN01000001">
    <property type="protein sequence ID" value="CEJ80555.1"/>
    <property type="molecule type" value="Genomic_DNA"/>
</dbReference>
<dbReference type="Proteomes" id="UP000039046">
    <property type="component" value="Unassembled WGS sequence"/>
</dbReference>
<organism evidence="1 2">
    <name type="scientific">[Torrubiella] hemipterigena</name>
    <dbReference type="NCBI Taxonomy" id="1531966"/>
    <lineage>
        <taxon>Eukaryota</taxon>
        <taxon>Fungi</taxon>
        <taxon>Dikarya</taxon>
        <taxon>Ascomycota</taxon>
        <taxon>Pezizomycotina</taxon>
        <taxon>Sordariomycetes</taxon>
        <taxon>Hypocreomycetidae</taxon>
        <taxon>Hypocreales</taxon>
        <taxon>Clavicipitaceae</taxon>
        <taxon>Clavicipitaceae incertae sedis</taxon>
        <taxon>'Torrubiella' clade</taxon>
    </lineage>
</organism>
<gene>
    <name evidence="1" type="ORF">VHEMI00731</name>
</gene>
<name>A0A0A1T378_9HYPO</name>
<dbReference type="HOGENOM" id="CLU_1950306_0_0_1"/>
<protein>
    <submittedName>
        <fullName evidence="1">Uncharacterized protein</fullName>
    </submittedName>
</protein>
<evidence type="ECO:0000313" key="1">
    <source>
        <dbReference type="EMBL" id="CEJ80555.1"/>
    </source>
</evidence>
<proteinExistence type="predicted"/>
<sequence length="129" mass="14404">MEKYFSTLDGLRHLQNSFQRIVLQPQRADALRRQPVSTTAGCVTEIFHPSTAARWILITARARSPYGACLWILRVLVGPVGSLQDVPCIRKLALGRGLTLFLPSAGFMAFCIEYILASDNVVDRVRNMV</sequence>
<evidence type="ECO:0000313" key="2">
    <source>
        <dbReference type="Proteomes" id="UP000039046"/>
    </source>
</evidence>